<evidence type="ECO:0000313" key="1">
    <source>
        <dbReference type="EMBL" id="ADP77731.1"/>
    </source>
</evidence>
<accession>E3GZJ9</accession>
<proteinExistence type="predicted"/>
<dbReference type="KEGG" id="mfv:Mfer_0933"/>
<dbReference type="Proteomes" id="UP000002315">
    <property type="component" value="Chromosome"/>
</dbReference>
<dbReference type="OrthoDB" id="82342at2157"/>
<dbReference type="EMBL" id="CP002278">
    <property type="protein sequence ID" value="ADP77731.1"/>
    <property type="molecule type" value="Genomic_DNA"/>
</dbReference>
<dbReference type="STRING" id="523846.Mfer_0933"/>
<dbReference type="AlphaFoldDB" id="E3GZJ9"/>
<organism evidence="1 2">
    <name type="scientific">Methanothermus fervidus (strain ATCC 43054 / DSM 2088 / JCM 10308 / V24 S)</name>
    <dbReference type="NCBI Taxonomy" id="523846"/>
    <lineage>
        <taxon>Archaea</taxon>
        <taxon>Methanobacteriati</taxon>
        <taxon>Methanobacteriota</taxon>
        <taxon>Methanomada group</taxon>
        <taxon>Methanobacteria</taxon>
        <taxon>Methanobacteriales</taxon>
        <taxon>Methanothermaceae</taxon>
        <taxon>Methanothermus</taxon>
    </lineage>
</organism>
<keyword evidence="2" id="KW-1185">Reference proteome</keyword>
<protein>
    <submittedName>
        <fullName evidence="1">Uncharacterized protein</fullName>
    </submittedName>
</protein>
<sequence length="386" mass="43073">MKKIIAFVILIIAGSLLAFSFFTSKNTSKSLFEDIETDPAHASYIILGASYIKVPKGATVVTQVDRVIRDKSSRYNVNVPPNHIPKSPKELVPWMEGARVAELMKYANVKVIPATGVVIKKINGTWYGPDEKGNYIFEVDPSKAGPPFSKKINENTAIEIDTHGMNVMVPTAIKEHAFLVIACGDLIGKAKAEMYMAKRGINCYAVCDRYTPYCLGYQGPGVILGGAPIRPIKEGAIIGAQPVYINTKELIVAQTTHVAYPYQYCDTPARFFNMLQKKYGIKLNVKIVDSTNAVKVVEEAEKTGANVIGVRVVTYQDKKAVEKWLKENPNHRAILFHSAAYEPGYKLFFEFPQQVTGQDPRPIFVKDIPIEELQKKLEEIRKLWTT</sequence>
<gene>
    <name evidence="1" type="ordered locus">Mfer_0933</name>
</gene>
<reference evidence="1 2" key="1">
    <citation type="journal article" date="2010" name="Stand. Genomic Sci.">
        <title>Complete genome sequence of Methanothermus fervidus type strain (V24S).</title>
        <authorList>
            <person name="Anderson I."/>
            <person name="Djao O.D."/>
            <person name="Misra M."/>
            <person name="Chertkov O."/>
            <person name="Nolan M."/>
            <person name="Lucas S."/>
            <person name="Lapidus A."/>
            <person name="Del Rio T.G."/>
            <person name="Tice H."/>
            <person name="Cheng J.F."/>
            <person name="Tapia R."/>
            <person name="Han C."/>
            <person name="Goodwin L."/>
            <person name="Pitluck S."/>
            <person name="Liolios K."/>
            <person name="Ivanova N."/>
            <person name="Mavromatis K."/>
            <person name="Mikhailova N."/>
            <person name="Pati A."/>
            <person name="Brambilla E."/>
            <person name="Chen A."/>
            <person name="Palaniappan K."/>
            <person name="Land M."/>
            <person name="Hauser L."/>
            <person name="Chang Y.J."/>
            <person name="Jeffries C.D."/>
            <person name="Sikorski J."/>
            <person name="Spring S."/>
            <person name="Rohde M."/>
            <person name="Eichinger K."/>
            <person name="Huber H."/>
            <person name="Wirth R."/>
            <person name="Goker M."/>
            <person name="Detter J.C."/>
            <person name="Woyke T."/>
            <person name="Bristow J."/>
            <person name="Eisen J.A."/>
            <person name="Markowitz V."/>
            <person name="Hugenholtz P."/>
            <person name="Klenk H.P."/>
            <person name="Kyrpides N.C."/>
        </authorList>
    </citation>
    <scope>NUCLEOTIDE SEQUENCE [LARGE SCALE GENOMIC DNA]</scope>
    <source>
        <strain evidence="2">ATCC 43054 / DSM 2088 / JCM 10308 / V24 S</strain>
    </source>
</reference>
<evidence type="ECO:0000313" key="2">
    <source>
        <dbReference type="Proteomes" id="UP000002315"/>
    </source>
</evidence>
<dbReference type="HOGENOM" id="CLU_714979_0_0_2"/>
<name>E3GZJ9_METFV</name>